<comment type="cofactor">
    <cofactor evidence="1">
        <name>pyridoxal 5'-phosphate</name>
        <dbReference type="ChEBI" id="CHEBI:597326"/>
    </cofactor>
</comment>
<dbReference type="InterPro" id="IPR029066">
    <property type="entry name" value="PLP-binding_barrel"/>
</dbReference>
<dbReference type="PANTHER" id="PTHR43727">
    <property type="entry name" value="DIAMINOPIMELATE DECARBOXYLASE"/>
    <property type="match status" value="1"/>
</dbReference>
<accession>V5YTA6</accession>
<reference evidence="4" key="1">
    <citation type="journal article" date="2013" name="Angew. Chem. Int. Ed. Engl.">
        <title>Structure-based Gene Targeting Discovery of Sphaerimicin, a Bacterial Translocase I inhibitor.</title>
        <authorList>
            <person name="Funabashi M."/>
            <person name="Baba S."/>
            <person name="Takatsu T."/>
            <person name="Kizuka M."/>
            <person name="Ohata Y."/>
            <person name="Tanaka M."/>
            <person name="Nonaka K."/>
            <person name="Spork A.P."/>
            <person name="Ducho C."/>
            <person name="Chen W.C.L."/>
            <person name="Van Lanen S.G."/>
        </authorList>
    </citation>
    <scope>NUCLEOTIDE SEQUENCE</scope>
    <source>
        <strain evidence="4">SANK 60911</strain>
    </source>
</reference>
<protein>
    <submittedName>
        <fullName evidence="4">Putative diaminopimelate decarboxylase</fullName>
    </submittedName>
</protein>
<feature type="domain" description="Rhodanese" evidence="3">
    <location>
        <begin position="236"/>
        <end position="273"/>
    </location>
</feature>
<dbReference type="EMBL" id="AB830104">
    <property type="protein sequence ID" value="BAO20196.1"/>
    <property type="molecule type" value="Genomic_DNA"/>
</dbReference>
<evidence type="ECO:0000256" key="2">
    <source>
        <dbReference type="ARBA" id="ARBA00022898"/>
    </source>
</evidence>
<dbReference type="InterPro" id="IPR022644">
    <property type="entry name" value="De-COase2_N"/>
</dbReference>
<dbReference type="Gene3D" id="2.40.37.10">
    <property type="entry name" value="Lyase, Ornithine Decarboxylase, Chain A, domain 1"/>
    <property type="match status" value="1"/>
</dbReference>
<dbReference type="PANTHER" id="PTHR43727:SF2">
    <property type="entry name" value="GROUP IV DECARBOXYLASE"/>
    <property type="match status" value="1"/>
</dbReference>
<dbReference type="Gene3D" id="3.20.20.10">
    <property type="entry name" value="Alanine racemase"/>
    <property type="match status" value="1"/>
</dbReference>
<dbReference type="Pfam" id="PF02784">
    <property type="entry name" value="Orn_Arg_deC_N"/>
    <property type="match status" value="1"/>
</dbReference>
<dbReference type="PRINTS" id="PR01179">
    <property type="entry name" value="ODADCRBXLASE"/>
</dbReference>
<dbReference type="InterPro" id="IPR000183">
    <property type="entry name" value="Orn/DAP/Arg_de-COase"/>
</dbReference>
<dbReference type="GO" id="GO:0009089">
    <property type="term" value="P:lysine biosynthetic process via diaminopimelate"/>
    <property type="evidence" value="ECO:0007669"/>
    <property type="project" value="TreeGrafter"/>
</dbReference>
<organism evidence="4">
    <name type="scientific">Sphaerisporangium sp. SANK 60911</name>
    <dbReference type="NCBI Taxonomy" id="1354075"/>
    <lineage>
        <taxon>Bacteria</taxon>
        <taxon>Bacillati</taxon>
        <taxon>Actinomycetota</taxon>
        <taxon>Actinomycetes</taxon>
        <taxon>Streptosporangiales</taxon>
        <taxon>Streptosporangiaceae</taxon>
        <taxon>Sphaerisporangium</taxon>
    </lineage>
</organism>
<dbReference type="InterPro" id="IPR001763">
    <property type="entry name" value="Rhodanese-like_dom"/>
</dbReference>
<evidence type="ECO:0000313" key="4">
    <source>
        <dbReference type="EMBL" id="BAO20196.1"/>
    </source>
</evidence>
<sequence length="439" mass="46825">MRIRSGTGGRGPMSAWQRFETTVATLRADAERPDAKAVEGEPGWLPLETPLPARVRAAAEALPRTPALLWDLEGLRRHALHLVEVFGAYGIDVNLAMKSCSSVEVVRTLAELGLGADAASVYELEWAREAGFREISACGPGFTVADLPALRATGALLDAVSVRQARAMLSAPGTRRLGLRLRVPMPPALVSPTTKGRDSRFGVELTEDLADELRSGPAKISRLRVHTGESTSLTLGFRAAYALACARLLGGVDALNLGGGFLRLARRPKALEEALLQLAPLFEEPAAEGERYRVTVEPGGALVADHAYLVTDVLDVEEHPSRGRLVTVDASAWNVAPWSKVTFHVLGGAAGSEPATIAGPSLYELDMFTHRSDEGRYRFPLGRCAPGDRLVGTSVGSYTMTNGRSFHGLPLPAQYAVAGPEPSLLHGPFSYVEQGAAAR</sequence>
<proteinExistence type="predicted"/>
<evidence type="ECO:0000256" key="1">
    <source>
        <dbReference type="ARBA" id="ARBA00001933"/>
    </source>
</evidence>
<dbReference type="PROSITE" id="PS50206">
    <property type="entry name" value="RHODANESE_3"/>
    <property type="match status" value="1"/>
</dbReference>
<dbReference type="SUPFAM" id="SSF50621">
    <property type="entry name" value="Alanine racemase C-terminal domain-like"/>
    <property type="match status" value="1"/>
</dbReference>
<gene>
    <name evidence="4" type="primary">sphQ</name>
</gene>
<dbReference type="InterPro" id="IPR009006">
    <property type="entry name" value="Ala_racemase/Decarboxylase_C"/>
</dbReference>
<keyword evidence="2" id="KW-0663">Pyridoxal phosphate</keyword>
<name>V5YTA6_9ACTN</name>
<dbReference type="SUPFAM" id="SSF51419">
    <property type="entry name" value="PLP-binding barrel"/>
    <property type="match status" value="1"/>
</dbReference>
<dbReference type="AlphaFoldDB" id="V5YTA6"/>
<evidence type="ECO:0000259" key="3">
    <source>
        <dbReference type="PROSITE" id="PS50206"/>
    </source>
</evidence>
<dbReference type="GO" id="GO:0008836">
    <property type="term" value="F:diaminopimelate decarboxylase activity"/>
    <property type="evidence" value="ECO:0007669"/>
    <property type="project" value="TreeGrafter"/>
</dbReference>